<dbReference type="InterPro" id="IPR020846">
    <property type="entry name" value="MFS_dom"/>
</dbReference>
<evidence type="ECO:0000259" key="6">
    <source>
        <dbReference type="PROSITE" id="PS50850"/>
    </source>
</evidence>
<keyword evidence="2 5" id="KW-0812">Transmembrane</keyword>
<gene>
    <name evidence="7" type="ORF">NEZAVI_LOCUS8509</name>
</gene>
<proteinExistence type="predicted"/>
<dbReference type="Pfam" id="PF00083">
    <property type="entry name" value="Sugar_tr"/>
    <property type="match status" value="1"/>
</dbReference>
<evidence type="ECO:0000256" key="1">
    <source>
        <dbReference type="ARBA" id="ARBA00004141"/>
    </source>
</evidence>
<dbReference type="PROSITE" id="PS50850">
    <property type="entry name" value="MFS"/>
    <property type="match status" value="1"/>
</dbReference>
<keyword evidence="3 5" id="KW-1133">Transmembrane helix</keyword>
<feature type="transmembrane region" description="Helical" evidence="5">
    <location>
        <begin position="307"/>
        <end position="326"/>
    </location>
</feature>
<evidence type="ECO:0000256" key="5">
    <source>
        <dbReference type="SAM" id="Phobius"/>
    </source>
</evidence>
<keyword evidence="8" id="KW-1185">Reference proteome</keyword>
<accession>A0A9P0HBS8</accession>
<dbReference type="FunFam" id="1.20.1250.20:FF:000249">
    <property type="entry name" value="facilitated trehalose transporter Tret1"/>
    <property type="match status" value="1"/>
</dbReference>
<feature type="transmembrane region" description="Helical" evidence="5">
    <location>
        <begin position="371"/>
        <end position="390"/>
    </location>
</feature>
<evidence type="ECO:0000256" key="4">
    <source>
        <dbReference type="ARBA" id="ARBA00023136"/>
    </source>
</evidence>
<dbReference type="InterPro" id="IPR036259">
    <property type="entry name" value="MFS_trans_sf"/>
</dbReference>
<feature type="transmembrane region" description="Helical" evidence="5">
    <location>
        <begin position="221"/>
        <end position="242"/>
    </location>
</feature>
<dbReference type="EMBL" id="OV725080">
    <property type="protein sequence ID" value="CAH1398959.1"/>
    <property type="molecule type" value="Genomic_DNA"/>
</dbReference>
<dbReference type="Gene3D" id="1.20.1250.20">
    <property type="entry name" value="MFS general substrate transporter like domains"/>
    <property type="match status" value="1"/>
</dbReference>
<dbReference type="InterPro" id="IPR005828">
    <property type="entry name" value="MFS_sugar_transport-like"/>
</dbReference>
<reference evidence="7" key="1">
    <citation type="submission" date="2022-01" db="EMBL/GenBank/DDBJ databases">
        <authorList>
            <person name="King R."/>
        </authorList>
    </citation>
    <scope>NUCLEOTIDE SEQUENCE</scope>
</reference>
<name>A0A9P0HBS8_NEZVI</name>
<evidence type="ECO:0000256" key="3">
    <source>
        <dbReference type="ARBA" id="ARBA00022989"/>
    </source>
</evidence>
<dbReference type="OrthoDB" id="6612291at2759"/>
<evidence type="ECO:0000313" key="8">
    <source>
        <dbReference type="Proteomes" id="UP001152798"/>
    </source>
</evidence>
<dbReference type="AlphaFoldDB" id="A0A9P0HBS8"/>
<sequence>MGCRIEQLKLLGSEGIFINDRIDVHGGTTSEVFCSRRTKIIRALRRTGCNMIINSWNREHFSRRKLKSILVALAIHTNSISVGMSQGFSAVLLPQLESNRSSIQVDSEEASWIASLGVISTPGGALFSGMLAETVGRKTTIQITALPFLIGWVMMGLSNDKIWLYIGRFVTGFAIGMASTCYVYLAEISLPSERGMLAALGPVFVSFGVLLVYLFGYMMEWHLSTVVCAATAAFSFFIIYFLPETPPWLASKAKFSRASDTLLLLRGSKEAAEAEMRQILHSVDCKKGLQYKEYLGQSKKPTVWKPFLILVFFFLFQEGSGMYNIVYYATNIFRDIGPVLDSSVESIIVGVVRLVTSIVGTFCIQNFGRRPMAITSSSIMGLSMAIAAFYNYKYGKVELEDRPSPYVPFACLVVNVIASMLGMLQLPWLMIGELFPLSVRGILSGIVSSLGYLFIFAIIKIYPNLMETLSLTGMMTLFSIISLLTVPYVIFFLPETQGKTLMDIEHSFLPKPASKEEADIKRSPLETNVDPVYILKI</sequence>
<feature type="transmembrane region" description="Helical" evidence="5">
    <location>
        <begin position="474"/>
        <end position="493"/>
    </location>
</feature>
<dbReference type="GO" id="GO:0022857">
    <property type="term" value="F:transmembrane transporter activity"/>
    <property type="evidence" value="ECO:0007669"/>
    <property type="project" value="InterPro"/>
</dbReference>
<organism evidence="7 8">
    <name type="scientific">Nezara viridula</name>
    <name type="common">Southern green stink bug</name>
    <name type="synonym">Cimex viridulus</name>
    <dbReference type="NCBI Taxonomy" id="85310"/>
    <lineage>
        <taxon>Eukaryota</taxon>
        <taxon>Metazoa</taxon>
        <taxon>Ecdysozoa</taxon>
        <taxon>Arthropoda</taxon>
        <taxon>Hexapoda</taxon>
        <taxon>Insecta</taxon>
        <taxon>Pterygota</taxon>
        <taxon>Neoptera</taxon>
        <taxon>Paraneoptera</taxon>
        <taxon>Hemiptera</taxon>
        <taxon>Heteroptera</taxon>
        <taxon>Panheteroptera</taxon>
        <taxon>Pentatomomorpha</taxon>
        <taxon>Pentatomoidea</taxon>
        <taxon>Pentatomidae</taxon>
        <taxon>Pentatominae</taxon>
        <taxon>Nezara</taxon>
    </lineage>
</organism>
<dbReference type="GO" id="GO:0016020">
    <property type="term" value="C:membrane"/>
    <property type="evidence" value="ECO:0007669"/>
    <property type="project" value="UniProtKB-SubCell"/>
</dbReference>
<dbReference type="InterPro" id="IPR050549">
    <property type="entry name" value="MFS_Trehalose_Transporter"/>
</dbReference>
<keyword evidence="4 5" id="KW-0472">Membrane</keyword>
<evidence type="ECO:0000256" key="2">
    <source>
        <dbReference type="ARBA" id="ARBA00022692"/>
    </source>
</evidence>
<feature type="transmembrane region" description="Helical" evidence="5">
    <location>
        <begin position="139"/>
        <end position="157"/>
    </location>
</feature>
<feature type="transmembrane region" description="Helical" evidence="5">
    <location>
        <begin position="406"/>
        <end position="429"/>
    </location>
</feature>
<dbReference type="SUPFAM" id="SSF103473">
    <property type="entry name" value="MFS general substrate transporter"/>
    <property type="match status" value="1"/>
</dbReference>
<feature type="transmembrane region" description="Helical" evidence="5">
    <location>
        <begin position="346"/>
        <end position="364"/>
    </location>
</feature>
<feature type="transmembrane region" description="Helical" evidence="5">
    <location>
        <begin position="197"/>
        <end position="215"/>
    </location>
</feature>
<evidence type="ECO:0000313" key="7">
    <source>
        <dbReference type="EMBL" id="CAH1398959.1"/>
    </source>
</evidence>
<comment type="subcellular location">
    <subcellularLocation>
        <location evidence="1">Membrane</location>
        <topology evidence="1">Multi-pass membrane protein</topology>
    </subcellularLocation>
</comment>
<feature type="transmembrane region" description="Helical" evidence="5">
    <location>
        <begin position="112"/>
        <end position="132"/>
    </location>
</feature>
<feature type="domain" description="Major facilitator superfamily (MFS) profile" evidence="6">
    <location>
        <begin position="67"/>
        <end position="497"/>
    </location>
</feature>
<dbReference type="PANTHER" id="PTHR48021">
    <property type="match status" value="1"/>
</dbReference>
<dbReference type="PANTHER" id="PTHR48021:SF32">
    <property type="entry name" value="FACILITATED TREHALOSE TRANSPORTER TRET1-2 HOMOLOG-LIKE PROTEIN"/>
    <property type="match status" value="1"/>
</dbReference>
<dbReference type="Proteomes" id="UP001152798">
    <property type="component" value="Chromosome 4"/>
</dbReference>
<feature type="transmembrane region" description="Helical" evidence="5">
    <location>
        <begin position="441"/>
        <end position="462"/>
    </location>
</feature>
<feature type="transmembrane region" description="Helical" evidence="5">
    <location>
        <begin position="68"/>
        <end position="92"/>
    </location>
</feature>
<feature type="transmembrane region" description="Helical" evidence="5">
    <location>
        <begin position="163"/>
        <end position="185"/>
    </location>
</feature>
<protein>
    <recommendedName>
        <fullName evidence="6">Major facilitator superfamily (MFS) profile domain-containing protein</fullName>
    </recommendedName>
</protein>